<name>A0A6J7IRB2_9ZZZZ</name>
<dbReference type="Pfam" id="PF13577">
    <property type="entry name" value="SnoaL_4"/>
    <property type="match status" value="1"/>
</dbReference>
<organism evidence="2">
    <name type="scientific">freshwater metagenome</name>
    <dbReference type="NCBI Taxonomy" id="449393"/>
    <lineage>
        <taxon>unclassified sequences</taxon>
        <taxon>metagenomes</taxon>
        <taxon>ecological metagenomes</taxon>
    </lineage>
</organism>
<dbReference type="AlphaFoldDB" id="A0A6J7IRB2"/>
<dbReference type="SUPFAM" id="SSF54427">
    <property type="entry name" value="NTF2-like"/>
    <property type="match status" value="1"/>
</dbReference>
<dbReference type="Gene3D" id="3.10.450.50">
    <property type="match status" value="1"/>
</dbReference>
<dbReference type="InterPro" id="IPR037401">
    <property type="entry name" value="SnoaL-like"/>
</dbReference>
<dbReference type="EMBL" id="CAFBNB010000142">
    <property type="protein sequence ID" value="CAB4933459.1"/>
    <property type="molecule type" value="Genomic_DNA"/>
</dbReference>
<evidence type="ECO:0000313" key="2">
    <source>
        <dbReference type="EMBL" id="CAB4933459.1"/>
    </source>
</evidence>
<proteinExistence type="predicted"/>
<dbReference type="InterPro" id="IPR032710">
    <property type="entry name" value="NTF2-like_dom_sf"/>
</dbReference>
<dbReference type="CDD" id="cd00531">
    <property type="entry name" value="NTF2_like"/>
    <property type="match status" value="1"/>
</dbReference>
<protein>
    <submittedName>
        <fullName evidence="2">Unannotated protein</fullName>
    </submittedName>
</protein>
<feature type="domain" description="SnoaL-like" evidence="1">
    <location>
        <begin position="23"/>
        <end position="136"/>
    </location>
</feature>
<evidence type="ECO:0000259" key="1">
    <source>
        <dbReference type="Pfam" id="PF13577"/>
    </source>
</evidence>
<gene>
    <name evidence="2" type="ORF">UFOPK3720_00834</name>
</gene>
<accession>A0A6J7IRB2</accession>
<sequence>MNENAAQHAAGEHITANLLARLERLETAEAARETAYRYARAIDTPDFELLAGVFAADATLTTRRGSRTSRESIVDYYREALEAPLARRHFIVNEMVTWLAPGEALMRSSFIYTFAGDDTSILGWGGYVDRIRVVDGIGVILEKTITVNAHADSRTGWAD</sequence>
<reference evidence="2" key="1">
    <citation type="submission" date="2020-05" db="EMBL/GenBank/DDBJ databases">
        <authorList>
            <person name="Chiriac C."/>
            <person name="Salcher M."/>
            <person name="Ghai R."/>
            <person name="Kavagutti S V."/>
        </authorList>
    </citation>
    <scope>NUCLEOTIDE SEQUENCE</scope>
</reference>